<reference evidence="2 4" key="1">
    <citation type="submission" date="2019-03" db="EMBL/GenBank/DDBJ databases">
        <authorList>
            <person name="Kox A.R. M."/>
        </authorList>
    </citation>
    <scope>NUCLEOTIDE SEQUENCE [LARGE SCALE GENOMIC DNA]</scope>
    <source>
        <strain evidence="2">MTUNDRAET4 annotated genome</strain>
    </source>
</reference>
<evidence type="ECO:0000313" key="4">
    <source>
        <dbReference type="Proteomes" id="UP000294360"/>
    </source>
</evidence>
<dbReference type="EMBL" id="CABFMQ020000076">
    <property type="protein sequence ID" value="VTZ49903.1"/>
    <property type="molecule type" value="Genomic_DNA"/>
</dbReference>
<dbReference type="AlphaFoldDB" id="A0A4U8Z656"/>
<evidence type="ECO:0000313" key="5">
    <source>
        <dbReference type="Proteomes" id="UP000485880"/>
    </source>
</evidence>
<dbReference type="Proteomes" id="UP000294360">
    <property type="component" value="Chromosome"/>
</dbReference>
<gene>
    <name evidence="3" type="ORF">MPC4_20113</name>
    <name evidence="2" type="ORF">MTUNDRAET4_4150</name>
</gene>
<organism evidence="2 4">
    <name type="scientific">Methylocella tundrae</name>
    <dbReference type="NCBI Taxonomy" id="227605"/>
    <lineage>
        <taxon>Bacteria</taxon>
        <taxon>Pseudomonadati</taxon>
        <taxon>Pseudomonadota</taxon>
        <taxon>Alphaproteobacteria</taxon>
        <taxon>Hyphomicrobiales</taxon>
        <taxon>Beijerinckiaceae</taxon>
        <taxon>Methylocella</taxon>
    </lineage>
</organism>
<dbReference type="Proteomes" id="UP000485880">
    <property type="component" value="Unassembled WGS sequence"/>
</dbReference>
<dbReference type="KEGG" id="mtun:MTUNDRAET4_4150"/>
<feature type="region of interest" description="Disordered" evidence="1">
    <location>
        <begin position="1"/>
        <end position="25"/>
    </location>
</feature>
<evidence type="ECO:0000313" key="3">
    <source>
        <dbReference type="EMBL" id="VTZ49903.1"/>
    </source>
</evidence>
<sequence>MLLKSRWTRNATSSPHGEERLKGRHRGAEEAVVSLNGRFASEGCLAGGSVGCDCFCWKM</sequence>
<name>A0A4U8Z656_METTU</name>
<evidence type="ECO:0000256" key="1">
    <source>
        <dbReference type="SAM" id="MobiDB-lite"/>
    </source>
</evidence>
<keyword evidence="5" id="KW-1185">Reference proteome</keyword>
<feature type="compositionally biased region" description="Basic and acidic residues" evidence="1">
    <location>
        <begin position="16"/>
        <end position="25"/>
    </location>
</feature>
<evidence type="ECO:0000313" key="2">
    <source>
        <dbReference type="EMBL" id="VFU11031.1"/>
    </source>
</evidence>
<proteinExistence type="predicted"/>
<accession>A0A4U8Z656</accession>
<dbReference type="EMBL" id="LR536450">
    <property type="protein sequence ID" value="VFU11031.1"/>
    <property type="molecule type" value="Genomic_DNA"/>
</dbReference>
<protein>
    <submittedName>
        <fullName evidence="2">Uncharacterized protein</fullName>
    </submittedName>
</protein>
<reference evidence="3 5" key="2">
    <citation type="submission" date="2019-05" db="EMBL/GenBank/DDBJ databases">
        <authorList>
            <person name="Farhan Ul Haque M."/>
        </authorList>
    </citation>
    <scope>NUCLEOTIDE SEQUENCE [LARGE SCALE GENOMIC DNA]</scope>
    <source>
        <strain evidence="3">2</strain>
    </source>
</reference>